<evidence type="ECO:0000259" key="5">
    <source>
        <dbReference type="PROSITE" id="PS50977"/>
    </source>
</evidence>
<dbReference type="InterPro" id="IPR023772">
    <property type="entry name" value="DNA-bd_HTH_TetR-type_CS"/>
</dbReference>
<dbReference type="Gene3D" id="1.10.357.10">
    <property type="entry name" value="Tetracycline Repressor, domain 2"/>
    <property type="match status" value="1"/>
</dbReference>
<dbReference type="PANTHER" id="PTHR30055:SF234">
    <property type="entry name" value="HTH-TYPE TRANSCRIPTIONAL REGULATOR BETI"/>
    <property type="match status" value="1"/>
</dbReference>
<dbReference type="InterPro" id="IPR050109">
    <property type="entry name" value="HTH-type_TetR-like_transc_reg"/>
</dbReference>
<feature type="DNA-binding region" description="H-T-H motif" evidence="4">
    <location>
        <begin position="17"/>
        <end position="36"/>
    </location>
</feature>
<dbReference type="PROSITE" id="PS50977">
    <property type="entry name" value="HTH_TETR_2"/>
    <property type="match status" value="1"/>
</dbReference>
<dbReference type="Proteomes" id="UP000670947">
    <property type="component" value="Unassembled WGS sequence"/>
</dbReference>
<dbReference type="EMBL" id="JAGGDJ010000003">
    <property type="protein sequence ID" value="MBO7743848.1"/>
    <property type="molecule type" value="Genomic_DNA"/>
</dbReference>
<evidence type="ECO:0000256" key="1">
    <source>
        <dbReference type="ARBA" id="ARBA00023015"/>
    </source>
</evidence>
<dbReference type="InterPro" id="IPR009057">
    <property type="entry name" value="Homeodomain-like_sf"/>
</dbReference>
<dbReference type="InterPro" id="IPR001647">
    <property type="entry name" value="HTH_TetR"/>
</dbReference>
<name>A0ABS3W6D3_9BACL</name>
<sequence>MAATLELIKAEGIEGVTIRKIAAAAGANVALVNYYFGSKEKLISETLKVQLTSFQAAFAVFDETELPALVRLKRFLLSYTSSLEEHPELIKRLLVQEQWFESQAEYAEFLKNQGLDKLLSALTEIIGPASRDKLLLMTQQMFAAILSPVIKASLANKHDSMQDGSLHTSATIEEQIDLFLDHYFYQYRAH</sequence>
<keyword evidence="2 4" id="KW-0238">DNA-binding</keyword>
<dbReference type="PANTHER" id="PTHR30055">
    <property type="entry name" value="HTH-TYPE TRANSCRIPTIONAL REGULATOR RUTR"/>
    <property type="match status" value="1"/>
</dbReference>
<keyword evidence="1" id="KW-0805">Transcription regulation</keyword>
<evidence type="ECO:0000256" key="4">
    <source>
        <dbReference type="PROSITE-ProRule" id="PRU00335"/>
    </source>
</evidence>
<evidence type="ECO:0000256" key="3">
    <source>
        <dbReference type="ARBA" id="ARBA00023163"/>
    </source>
</evidence>
<comment type="caution">
    <text evidence="6">The sequence shown here is derived from an EMBL/GenBank/DDBJ whole genome shotgun (WGS) entry which is preliminary data.</text>
</comment>
<evidence type="ECO:0000313" key="6">
    <source>
        <dbReference type="EMBL" id="MBO7743848.1"/>
    </source>
</evidence>
<dbReference type="Pfam" id="PF00440">
    <property type="entry name" value="TetR_N"/>
    <property type="match status" value="1"/>
</dbReference>
<gene>
    <name evidence="6" type="ORF">I8J29_06555</name>
</gene>
<proteinExistence type="predicted"/>
<protein>
    <submittedName>
        <fullName evidence="6">TetR family transcriptional regulator</fullName>
    </submittedName>
</protein>
<dbReference type="PROSITE" id="PS01081">
    <property type="entry name" value="HTH_TETR_1"/>
    <property type="match status" value="1"/>
</dbReference>
<feature type="domain" description="HTH tetR-type" evidence="5">
    <location>
        <begin position="1"/>
        <end position="54"/>
    </location>
</feature>
<dbReference type="RefSeq" id="WP_208846872.1">
    <property type="nucleotide sequence ID" value="NZ_JAGGDJ010000003.1"/>
</dbReference>
<keyword evidence="7" id="KW-1185">Reference proteome</keyword>
<keyword evidence="3" id="KW-0804">Transcription</keyword>
<reference evidence="6 7" key="1">
    <citation type="submission" date="2021-03" db="EMBL/GenBank/DDBJ databases">
        <title>Paenibacillus artemisicola MWE-103 whole genome sequence.</title>
        <authorList>
            <person name="Ham Y.J."/>
        </authorList>
    </citation>
    <scope>NUCLEOTIDE SEQUENCE [LARGE SCALE GENOMIC DNA]</scope>
    <source>
        <strain evidence="6 7">MWE-103</strain>
    </source>
</reference>
<accession>A0ABS3W6D3</accession>
<evidence type="ECO:0000313" key="7">
    <source>
        <dbReference type="Proteomes" id="UP000670947"/>
    </source>
</evidence>
<organism evidence="6 7">
    <name type="scientific">Paenibacillus artemisiicola</name>
    <dbReference type="NCBI Taxonomy" id="1172618"/>
    <lineage>
        <taxon>Bacteria</taxon>
        <taxon>Bacillati</taxon>
        <taxon>Bacillota</taxon>
        <taxon>Bacilli</taxon>
        <taxon>Bacillales</taxon>
        <taxon>Paenibacillaceae</taxon>
        <taxon>Paenibacillus</taxon>
    </lineage>
</organism>
<dbReference type="SUPFAM" id="SSF46689">
    <property type="entry name" value="Homeodomain-like"/>
    <property type="match status" value="1"/>
</dbReference>
<evidence type="ECO:0000256" key="2">
    <source>
        <dbReference type="ARBA" id="ARBA00023125"/>
    </source>
</evidence>